<evidence type="ECO:0000256" key="2">
    <source>
        <dbReference type="SAM" id="Phobius"/>
    </source>
</evidence>
<comment type="caution">
    <text evidence="3">The sequence shown here is derived from an EMBL/GenBank/DDBJ whole genome shotgun (WGS) entry which is preliminary data.</text>
</comment>
<protein>
    <recommendedName>
        <fullName evidence="5">Transmembrane protein</fullName>
    </recommendedName>
</protein>
<dbReference type="PANTHER" id="PTHR38848:SF3">
    <property type="entry name" value="G-PROTEIN COUPLED RECEPTORS FAMILY 3 PROFILE DOMAIN-CONTAINING PROTEIN"/>
    <property type="match status" value="1"/>
</dbReference>
<feature type="transmembrane region" description="Helical" evidence="2">
    <location>
        <begin position="203"/>
        <end position="227"/>
    </location>
</feature>
<feature type="transmembrane region" description="Helical" evidence="2">
    <location>
        <begin position="52"/>
        <end position="76"/>
    </location>
</feature>
<evidence type="ECO:0000313" key="3">
    <source>
        <dbReference type="EMBL" id="CAE6443566.1"/>
    </source>
</evidence>
<dbReference type="PANTHER" id="PTHR38848">
    <property type="entry name" value="G-PROTEIN COUPLED RECEPTORS FAMILY 3 PROFILE DOMAIN-CONTAINING PROTEIN"/>
    <property type="match status" value="1"/>
</dbReference>
<evidence type="ECO:0000313" key="4">
    <source>
        <dbReference type="Proteomes" id="UP000663841"/>
    </source>
</evidence>
<keyword evidence="2" id="KW-0812">Transmembrane</keyword>
<dbReference type="EMBL" id="CAJMWW010000102">
    <property type="protein sequence ID" value="CAE6443566.1"/>
    <property type="molecule type" value="Genomic_DNA"/>
</dbReference>
<dbReference type="Proteomes" id="UP000663841">
    <property type="component" value="Unassembled WGS sequence"/>
</dbReference>
<evidence type="ECO:0008006" key="5">
    <source>
        <dbReference type="Google" id="ProtNLM"/>
    </source>
</evidence>
<feature type="transmembrane region" description="Helical" evidence="2">
    <location>
        <begin position="88"/>
        <end position="107"/>
    </location>
</feature>
<evidence type="ECO:0000256" key="1">
    <source>
        <dbReference type="SAM" id="MobiDB-lite"/>
    </source>
</evidence>
<dbReference type="AlphaFoldDB" id="A0A8H3AYX6"/>
<keyword evidence="2" id="KW-1133">Transmembrane helix</keyword>
<sequence>MGAKLLPDPSAAMLNLSALAYFLGVSVITCCITRTTEKYSLLVKKTWTIMPWVRISLLLLLAVAWLYLMMTGVLLHGAPRQHESHRCSIAIIMCLICYCINKGLVYLCLIERVRAVWSTSEQRWRSPIYLFCLSLLLPVIGTLTGLLIPQATHYYSGHCVIGISHPSSIFVITYDIFINLFLTGMFVVPLVRARIRSAWLRTVAIRSTIATLIALLTTSVNCAVVYVLGGREAIWICLGGCAVDIAIGSVALYWALHGPGESPNSEAKGVYLYPIGNISTFQPGALQSIAGTQDHSMVSHNPSHPDNTSDTTVVVLDVCIPSLEKPKPAIQNDRHQVIFVQDPPRKRLSLPVIEGKSLSSRHQPIPLEQNHTHTV</sequence>
<feature type="transmembrane region" description="Helical" evidence="2">
    <location>
        <begin position="168"/>
        <end position="191"/>
    </location>
</feature>
<feature type="transmembrane region" description="Helical" evidence="2">
    <location>
        <begin position="128"/>
        <end position="148"/>
    </location>
</feature>
<organism evidence="3 4">
    <name type="scientific">Rhizoctonia solani</name>
    <dbReference type="NCBI Taxonomy" id="456999"/>
    <lineage>
        <taxon>Eukaryota</taxon>
        <taxon>Fungi</taxon>
        <taxon>Dikarya</taxon>
        <taxon>Basidiomycota</taxon>
        <taxon>Agaricomycotina</taxon>
        <taxon>Agaricomycetes</taxon>
        <taxon>Cantharellales</taxon>
        <taxon>Ceratobasidiaceae</taxon>
        <taxon>Rhizoctonia</taxon>
    </lineage>
</organism>
<gene>
    <name evidence="3" type="ORF">RDB_LOCUS104652</name>
</gene>
<name>A0A8H3AYX6_9AGAM</name>
<accession>A0A8H3AYX6</accession>
<feature type="transmembrane region" description="Helical" evidence="2">
    <location>
        <begin position="12"/>
        <end position="32"/>
    </location>
</feature>
<feature type="region of interest" description="Disordered" evidence="1">
    <location>
        <begin position="355"/>
        <end position="375"/>
    </location>
</feature>
<reference evidence="3" key="1">
    <citation type="submission" date="2021-01" db="EMBL/GenBank/DDBJ databases">
        <authorList>
            <person name="Kaushik A."/>
        </authorList>
    </citation>
    <scope>NUCLEOTIDE SEQUENCE</scope>
    <source>
        <strain evidence="3">AG3-T5</strain>
    </source>
</reference>
<proteinExistence type="predicted"/>
<keyword evidence="2" id="KW-0472">Membrane</keyword>
<feature type="transmembrane region" description="Helical" evidence="2">
    <location>
        <begin position="233"/>
        <end position="256"/>
    </location>
</feature>